<evidence type="ECO:0000313" key="2">
    <source>
        <dbReference type="EMBL" id="MCX2965622.1"/>
    </source>
</evidence>
<keyword evidence="1" id="KW-1133">Transmembrane helix</keyword>
<evidence type="ECO:0000256" key="1">
    <source>
        <dbReference type="SAM" id="Phobius"/>
    </source>
</evidence>
<protein>
    <submittedName>
        <fullName evidence="2">YtxH domain-containing protein</fullName>
    </submittedName>
</protein>
<sequence>MSRTPSDRGRDTLTRVAAGVVVPVVAVAAHGLGAGALPSTGGMLLTAAIGVLTTLAMGDLRRRSTLKATLSAVIALTAAQLAAHVAMSVGHPAMHIDQHALLPMTVTHAIAIPVSALLIVVAAGLLAALTSTIRAITVISVIASHTVAAISREMFRSGGALVIGGCGVRAPPGRS</sequence>
<gene>
    <name evidence="2" type="ORF">OSB52_16165</name>
</gene>
<keyword evidence="1" id="KW-0472">Membrane</keyword>
<reference evidence="2" key="1">
    <citation type="submission" date="2022-10" db="EMBL/GenBank/DDBJ databases">
        <title>WGS of marine actinomycetes from Thailand.</title>
        <authorList>
            <person name="Thawai C."/>
        </authorList>
    </citation>
    <scope>NUCLEOTIDE SEQUENCE</scope>
    <source>
        <strain evidence="2">SW21</strain>
    </source>
</reference>
<evidence type="ECO:0000313" key="3">
    <source>
        <dbReference type="Proteomes" id="UP001143347"/>
    </source>
</evidence>
<dbReference type="Proteomes" id="UP001143347">
    <property type="component" value="Unassembled WGS sequence"/>
</dbReference>
<name>A0A9X3I5C9_9ACTN</name>
<feature type="transmembrane region" description="Helical" evidence="1">
    <location>
        <begin position="110"/>
        <end position="129"/>
    </location>
</feature>
<feature type="transmembrane region" description="Helical" evidence="1">
    <location>
        <begin position="39"/>
        <end position="58"/>
    </location>
</feature>
<comment type="caution">
    <text evidence="2">The sequence shown here is derived from an EMBL/GenBank/DDBJ whole genome shotgun (WGS) entry which is preliminary data.</text>
</comment>
<feature type="transmembrane region" description="Helical" evidence="1">
    <location>
        <begin position="12"/>
        <end position="33"/>
    </location>
</feature>
<accession>A0A9X3I5C9</accession>
<dbReference type="RefSeq" id="WP_266062700.1">
    <property type="nucleotide sequence ID" value="NZ_JAPKFM010000017.1"/>
</dbReference>
<keyword evidence="3" id="KW-1185">Reference proteome</keyword>
<dbReference type="AlphaFoldDB" id="A0A9X3I5C9"/>
<organism evidence="2 3">
    <name type="scientific">Gordonia aquimaris</name>
    <dbReference type="NCBI Taxonomy" id="2984863"/>
    <lineage>
        <taxon>Bacteria</taxon>
        <taxon>Bacillati</taxon>
        <taxon>Actinomycetota</taxon>
        <taxon>Actinomycetes</taxon>
        <taxon>Mycobacteriales</taxon>
        <taxon>Gordoniaceae</taxon>
        <taxon>Gordonia</taxon>
    </lineage>
</organism>
<dbReference type="EMBL" id="JAPKFM010000017">
    <property type="protein sequence ID" value="MCX2965622.1"/>
    <property type="molecule type" value="Genomic_DNA"/>
</dbReference>
<keyword evidence="1" id="KW-0812">Transmembrane</keyword>
<feature type="transmembrane region" description="Helical" evidence="1">
    <location>
        <begin position="70"/>
        <end position="90"/>
    </location>
</feature>
<proteinExistence type="predicted"/>